<reference evidence="1 2" key="1">
    <citation type="journal article" date="2019" name="Emerg. Microbes Infect.">
        <title>Comprehensive subspecies identification of 175 nontuberculous mycobacteria species based on 7547 genomic profiles.</title>
        <authorList>
            <person name="Matsumoto Y."/>
            <person name="Kinjo T."/>
            <person name="Motooka D."/>
            <person name="Nabeya D."/>
            <person name="Jung N."/>
            <person name="Uechi K."/>
            <person name="Horii T."/>
            <person name="Iida T."/>
            <person name="Fujita J."/>
            <person name="Nakamura S."/>
        </authorList>
    </citation>
    <scope>NUCLEOTIDE SEQUENCE [LARGE SCALE GENOMIC DNA]</scope>
    <source>
        <strain evidence="1 2">JCM 30395</strain>
    </source>
</reference>
<dbReference type="EMBL" id="AP022595">
    <property type="protein sequence ID" value="BBY58886.1"/>
    <property type="molecule type" value="Genomic_DNA"/>
</dbReference>
<sequence length="148" mass="15614">MIIAVVVAVIAIGVAIGAWFRPMPKPEAPTARTYSDQEVADAKKAVCDAYGKAINALTVNSQQPDSPNEALAVVANSRVAIHVASTYLATVLAQQLAAPEEVATPMKALANQYQSMILDQIGNSDRSTLDADYRAADSLTPKISQACK</sequence>
<evidence type="ECO:0000313" key="2">
    <source>
        <dbReference type="Proteomes" id="UP000466445"/>
    </source>
</evidence>
<dbReference type="RefSeq" id="WP_163696630.1">
    <property type="nucleotide sequence ID" value="NZ_AP022595.1"/>
</dbReference>
<evidence type="ECO:0008006" key="3">
    <source>
        <dbReference type="Google" id="ProtNLM"/>
    </source>
</evidence>
<gene>
    <name evidence="1" type="ORF">MSAR_20220</name>
</gene>
<accession>A0A7I7SSV1</accession>
<keyword evidence="2" id="KW-1185">Reference proteome</keyword>
<dbReference type="KEGG" id="msar:MSAR_20220"/>
<dbReference type="Proteomes" id="UP000466445">
    <property type="component" value="Chromosome"/>
</dbReference>
<proteinExistence type="predicted"/>
<dbReference type="AlphaFoldDB" id="A0A7I7SSV1"/>
<protein>
    <recommendedName>
        <fullName evidence="3">Alanine and proline rich membrane protein</fullName>
    </recommendedName>
</protein>
<organism evidence="1 2">
    <name type="scientific">Mycolicibacterium sarraceniae</name>
    <dbReference type="NCBI Taxonomy" id="1534348"/>
    <lineage>
        <taxon>Bacteria</taxon>
        <taxon>Bacillati</taxon>
        <taxon>Actinomycetota</taxon>
        <taxon>Actinomycetes</taxon>
        <taxon>Mycobacteriales</taxon>
        <taxon>Mycobacteriaceae</taxon>
        <taxon>Mycolicibacterium</taxon>
    </lineage>
</organism>
<name>A0A7I7SSV1_9MYCO</name>
<evidence type="ECO:0000313" key="1">
    <source>
        <dbReference type="EMBL" id="BBY58886.1"/>
    </source>
</evidence>